<feature type="non-terminal residue" evidence="2">
    <location>
        <position position="164"/>
    </location>
</feature>
<gene>
    <name evidence="2" type="ORF">PHJA_002987500</name>
</gene>
<keyword evidence="1" id="KW-0175">Coiled coil</keyword>
<proteinExistence type="predicted"/>
<dbReference type="AlphaFoldDB" id="A0A830DKK4"/>
<organism evidence="2 3">
    <name type="scientific">Phtheirospermum japonicum</name>
    <dbReference type="NCBI Taxonomy" id="374723"/>
    <lineage>
        <taxon>Eukaryota</taxon>
        <taxon>Viridiplantae</taxon>
        <taxon>Streptophyta</taxon>
        <taxon>Embryophyta</taxon>
        <taxon>Tracheophyta</taxon>
        <taxon>Spermatophyta</taxon>
        <taxon>Magnoliopsida</taxon>
        <taxon>eudicotyledons</taxon>
        <taxon>Gunneridae</taxon>
        <taxon>Pentapetalae</taxon>
        <taxon>asterids</taxon>
        <taxon>lamiids</taxon>
        <taxon>Lamiales</taxon>
        <taxon>Orobanchaceae</taxon>
        <taxon>Orobanchaceae incertae sedis</taxon>
        <taxon>Phtheirospermum</taxon>
    </lineage>
</organism>
<evidence type="ECO:0000313" key="3">
    <source>
        <dbReference type="Proteomes" id="UP000653305"/>
    </source>
</evidence>
<evidence type="ECO:0000256" key="1">
    <source>
        <dbReference type="SAM" id="Coils"/>
    </source>
</evidence>
<name>A0A830DKK4_9LAMI</name>
<protein>
    <submittedName>
        <fullName evidence="2">Uncharacterized protein</fullName>
    </submittedName>
</protein>
<feature type="coiled-coil region" evidence="1">
    <location>
        <begin position="72"/>
        <end position="99"/>
    </location>
</feature>
<dbReference type="EMBL" id="BMAC01005854">
    <property type="protein sequence ID" value="GFQ08435.1"/>
    <property type="molecule type" value="Genomic_DNA"/>
</dbReference>
<evidence type="ECO:0000313" key="2">
    <source>
        <dbReference type="EMBL" id="GFQ08435.1"/>
    </source>
</evidence>
<sequence length="164" mass="18463">MQIQVKCSCGEDGCLEWAIVELQGAVEAHELRSSKAGLEFPVDSFVSDVKGGYSREPDIEMGSRVPNSDLGLESFNKQIQDVEKQVDKLVGLLVKLKNLANRQKPSCGKGTAVDRSRMNMTKCDEINGKVQPFFRMNPQMQFSFQDHTMIHVREEELDSLLELK</sequence>
<accession>A0A830DKK4</accession>
<dbReference type="OrthoDB" id="10255013at2759"/>
<reference evidence="2" key="1">
    <citation type="submission" date="2020-07" db="EMBL/GenBank/DDBJ databases">
        <title>Ethylene signaling mediates host invasion by parasitic plants.</title>
        <authorList>
            <person name="Yoshida S."/>
        </authorList>
    </citation>
    <scope>NUCLEOTIDE SEQUENCE</scope>
    <source>
        <strain evidence="2">Okayama</strain>
    </source>
</reference>
<dbReference type="Proteomes" id="UP000653305">
    <property type="component" value="Unassembled WGS sequence"/>
</dbReference>
<comment type="caution">
    <text evidence="2">The sequence shown here is derived from an EMBL/GenBank/DDBJ whole genome shotgun (WGS) entry which is preliminary data.</text>
</comment>
<keyword evidence="3" id="KW-1185">Reference proteome</keyword>